<dbReference type="PANTHER" id="PTHR46580:SF2">
    <property type="entry name" value="MAM DOMAIN-CONTAINING PROTEIN"/>
    <property type="match status" value="1"/>
</dbReference>
<reference evidence="3" key="1">
    <citation type="journal article" date="2014" name="Int. J. Syst. Evol. Microbiol.">
        <title>Complete genome sequence of Corynebacterium casei LMG S-19264T (=DSM 44701T), isolated from a smear-ripened cheese.</title>
        <authorList>
            <consortium name="US DOE Joint Genome Institute (JGI-PGF)"/>
            <person name="Walter F."/>
            <person name="Albersmeier A."/>
            <person name="Kalinowski J."/>
            <person name="Ruckert C."/>
        </authorList>
    </citation>
    <scope>NUCLEOTIDE SEQUENCE</scope>
    <source>
        <strain evidence="3">JCM 3090</strain>
    </source>
</reference>
<dbReference type="InterPro" id="IPR013517">
    <property type="entry name" value="FG-GAP"/>
</dbReference>
<dbReference type="Gene3D" id="2.130.10.130">
    <property type="entry name" value="Integrin alpha, N-terminal"/>
    <property type="match status" value="2"/>
</dbReference>
<keyword evidence="4" id="KW-1185">Reference proteome</keyword>
<dbReference type="RefSeq" id="WP_189168180.1">
    <property type="nucleotide sequence ID" value="NZ_BMQB01000001.1"/>
</dbReference>
<evidence type="ECO:0000313" key="3">
    <source>
        <dbReference type="EMBL" id="GGJ76546.1"/>
    </source>
</evidence>
<dbReference type="EMBL" id="BMQB01000001">
    <property type="protein sequence ID" value="GGJ76546.1"/>
    <property type="molecule type" value="Genomic_DNA"/>
</dbReference>
<protein>
    <recommendedName>
        <fullName evidence="5">VCBS repeat-containing protein</fullName>
    </recommendedName>
</protein>
<dbReference type="InterPro" id="IPR028994">
    <property type="entry name" value="Integrin_alpha_N"/>
</dbReference>
<accession>A0A8J3B3L4</accession>
<comment type="caution">
    <text evidence="3">The sequence shown here is derived from an EMBL/GenBank/DDBJ whole genome shotgun (WGS) entry which is preliminary data.</text>
</comment>
<keyword evidence="1 2" id="KW-0732">Signal</keyword>
<dbReference type="PANTHER" id="PTHR46580">
    <property type="entry name" value="SENSOR KINASE-RELATED"/>
    <property type="match status" value="1"/>
</dbReference>
<evidence type="ECO:0000256" key="2">
    <source>
        <dbReference type="SAM" id="SignalP"/>
    </source>
</evidence>
<gene>
    <name evidence="3" type="ORF">GCM10010123_03160</name>
</gene>
<dbReference type="Pfam" id="PF13517">
    <property type="entry name" value="FG-GAP_3"/>
    <property type="match status" value="1"/>
</dbReference>
<dbReference type="AlphaFoldDB" id="A0A8J3B3L4"/>
<dbReference type="Proteomes" id="UP000649739">
    <property type="component" value="Unassembled WGS sequence"/>
</dbReference>
<feature type="chain" id="PRO_5038579788" description="VCBS repeat-containing protein" evidence="2">
    <location>
        <begin position="25"/>
        <end position="716"/>
    </location>
</feature>
<evidence type="ECO:0000256" key="1">
    <source>
        <dbReference type="ARBA" id="ARBA00022729"/>
    </source>
</evidence>
<evidence type="ECO:0000313" key="4">
    <source>
        <dbReference type="Proteomes" id="UP000649739"/>
    </source>
</evidence>
<reference evidence="3" key="2">
    <citation type="submission" date="2020-09" db="EMBL/GenBank/DDBJ databases">
        <authorList>
            <person name="Sun Q."/>
            <person name="Ohkuma M."/>
        </authorList>
    </citation>
    <scope>NUCLEOTIDE SEQUENCE</scope>
    <source>
        <strain evidence="3">JCM 3090</strain>
    </source>
</reference>
<proteinExistence type="predicted"/>
<dbReference type="SUPFAM" id="SSF69318">
    <property type="entry name" value="Integrin alpha N-terminal domain"/>
    <property type="match status" value="1"/>
</dbReference>
<name>A0A8J3B3L4_9ACTN</name>
<evidence type="ECO:0008006" key="5">
    <source>
        <dbReference type="Google" id="ProtNLM"/>
    </source>
</evidence>
<feature type="signal peptide" evidence="2">
    <location>
        <begin position="1"/>
        <end position="24"/>
    </location>
</feature>
<sequence length="716" mass="76444">MSGTDRVIRAGVAALLALAGGVAAGPPAHARPGSAEAAAVRVPGPRRGAAEVPPASVEEKITAAKSVGLEPGLIVGLGDRDATFKLWQAVGRESEAAAAAVLALNDDVDADAGQTVACSLYIRAGLAEALARDINQELRDKAAAAEAVRRRTRAAELVHLPDAAAQVGLGDREFIIALWNHVKTTLPQYTETIAAAERAFATPSAARERFLELGFAEAYAADQRRLIDKANADDAAAAKEAKRRLLRQLAAAAVGVAAPVTDPAWMDIRDDDFLRRLDGLLYGNAHYTLTAVAVFEAIRAGVEASRAFIDGGVHEVVAKDVARRRAEIIDGYRAAVTDVRRQAERDGLKNIAVAARRTLATAGLEPLIVFLQRYRALGEDPPDVFAFRTPHKDPSAKGVELYAFGHLGRTTATARKVWSSTSWVFARFDAASGDFDADGKRDVAVLYEVSDTHHRIFVFPDVEGPRTAPVLWWEHQGKGASYTFVDNLVAGDVNGDGATDLAVTADDDKYKPQLVAFLSDRKGAFAQRQRAAGAGYAPYYLALGDVTGDRNADLIGYVSTREGTKIWVTPGGAAGWGTPVLRFTSKTGEANSMLGNRLVPYDIDRDGRPELTALRELDSHRVALLVFDNLAPGGPAVREQQHWVASGVLESSVGAAIRTEVNGDGQPDITILGVGDKQKLAIRVLRGSRSGGINTVRRVISPAGTDWETYFMKAAE</sequence>
<organism evidence="3 4">
    <name type="scientific">Pilimelia anulata</name>
    <dbReference type="NCBI Taxonomy" id="53371"/>
    <lineage>
        <taxon>Bacteria</taxon>
        <taxon>Bacillati</taxon>
        <taxon>Actinomycetota</taxon>
        <taxon>Actinomycetes</taxon>
        <taxon>Micromonosporales</taxon>
        <taxon>Micromonosporaceae</taxon>
        <taxon>Pilimelia</taxon>
    </lineage>
</organism>